<evidence type="ECO:0000313" key="3">
    <source>
        <dbReference type="EMBL" id="AZL60945.1"/>
    </source>
</evidence>
<evidence type="ECO:0000313" key="4">
    <source>
        <dbReference type="Proteomes" id="UP000282002"/>
    </source>
</evidence>
<feature type="region of interest" description="Disordered" evidence="1">
    <location>
        <begin position="219"/>
        <end position="246"/>
    </location>
</feature>
<sequence length="246" mass="24726">MANTKTTALALMLALAAGPLFAQTTDVPADAPAAAEGTAAPADGASLDGLSMGTEVSTGNEIGDTYIAANFEAWEQRCARTESGIDPCQLYMLLKDDQGNAVAEFTMFGLPEGTEGPATAGATFIAPLETLLTAGMTLQIDAAAPKAYPFTFCTQIGCVARLGFTAEEVAQLKKGAGAKITIVPFVAPDARVELPISLKGFTAGLAAVDAANAAADAASAAARAAEPATEAPATEAPAEEAPATND</sequence>
<keyword evidence="2" id="KW-0732">Signal</keyword>
<dbReference type="Gene3D" id="2.60.40.1880">
    <property type="entry name" value="Invasion associated locus B (IalB) protein"/>
    <property type="match status" value="1"/>
</dbReference>
<dbReference type="Pfam" id="PF06776">
    <property type="entry name" value="IalB"/>
    <property type="match status" value="1"/>
</dbReference>
<dbReference type="InterPro" id="IPR038696">
    <property type="entry name" value="IalB_sf"/>
</dbReference>
<keyword evidence="4" id="KW-1185">Reference proteome</keyword>
<gene>
    <name evidence="3" type="ORF">EI545_20230</name>
</gene>
<dbReference type="EMBL" id="CP034328">
    <property type="protein sequence ID" value="AZL60945.1"/>
    <property type="molecule type" value="Genomic_DNA"/>
</dbReference>
<protein>
    <submittedName>
        <fullName evidence="3">Invasion associated locus B family protein</fullName>
    </submittedName>
</protein>
<dbReference type="Proteomes" id="UP000282002">
    <property type="component" value="Chromosome"/>
</dbReference>
<dbReference type="KEGG" id="taw:EI545_20230"/>
<evidence type="ECO:0000256" key="1">
    <source>
        <dbReference type="SAM" id="MobiDB-lite"/>
    </source>
</evidence>
<name>A0A3S8UBU7_9RHOB</name>
<organism evidence="3 4">
    <name type="scientific">Tabrizicola piscis</name>
    <dbReference type="NCBI Taxonomy" id="2494374"/>
    <lineage>
        <taxon>Bacteria</taxon>
        <taxon>Pseudomonadati</taxon>
        <taxon>Pseudomonadota</taxon>
        <taxon>Alphaproteobacteria</taxon>
        <taxon>Rhodobacterales</taxon>
        <taxon>Paracoccaceae</taxon>
        <taxon>Tabrizicola</taxon>
    </lineage>
</organism>
<feature type="signal peptide" evidence="2">
    <location>
        <begin position="1"/>
        <end position="22"/>
    </location>
</feature>
<evidence type="ECO:0000256" key="2">
    <source>
        <dbReference type="SAM" id="SignalP"/>
    </source>
</evidence>
<feature type="chain" id="PRO_5019426031" evidence="2">
    <location>
        <begin position="23"/>
        <end position="246"/>
    </location>
</feature>
<dbReference type="InterPro" id="IPR010642">
    <property type="entry name" value="Invasion_prot_B"/>
</dbReference>
<proteinExistence type="predicted"/>
<dbReference type="RefSeq" id="WP_125327156.1">
    <property type="nucleotide sequence ID" value="NZ_CP034328.1"/>
</dbReference>
<dbReference type="AlphaFoldDB" id="A0A3S8UBU7"/>
<accession>A0A3S8UBU7</accession>
<reference evidence="3 4" key="1">
    <citation type="submission" date="2018-12" db="EMBL/GenBank/DDBJ databases">
        <title>Complete genome sequencing of Tabrizicola sp. K13M18.</title>
        <authorList>
            <person name="Bae J.-W."/>
        </authorList>
    </citation>
    <scope>NUCLEOTIDE SEQUENCE [LARGE SCALE GENOMIC DNA]</scope>
    <source>
        <strain evidence="3 4">K13M18</strain>
    </source>
</reference>
<dbReference type="OrthoDB" id="9797912at2"/>